<dbReference type="InterPro" id="IPR050109">
    <property type="entry name" value="HTH-type_TetR-like_transc_reg"/>
</dbReference>
<dbReference type="InterPro" id="IPR049445">
    <property type="entry name" value="TetR_SbtR-like_C"/>
</dbReference>
<organism evidence="6 7">
    <name type="scientific">Amycolatopsis thermoflava</name>
    <dbReference type="NCBI Taxonomy" id="84480"/>
    <lineage>
        <taxon>Bacteria</taxon>
        <taxon>Bacillati</taxon>
        <taxon>Actinomycetota</taxon>
        <taxon>Actinomycetes</taxon>
        <taxon>Pseudonocardiales</taxon>
        <taxon>Pseudonocardiaceae</taxon>
        <taxon>Amycolatopsis</taxon>
        <taxon>Amycolatopsis methanolica group</taxon>
    </lineage>
</organism>
<keyword evidence="3" id="KW-0804">Transcription</keyword>
<evidence type="ECO:0000256" key="3">
    <source>
        <dbReference type="ARBA" id="ARBA00023163"/>
    </source>
</evidence>
<dbReference type="PROSITE" id="PS50977">
    <property type="entry name" value="HTH_TETR_2"/>
    <property type="match status" value="1"/>
</dbReference>
<dbReference type="GeneID" id="301842128"/>
<keyword evidence="2 4" id="KW-0238">DNA-binding</keyword>
<dbReference type="InterPro" id="IPR036271">
    <property type="entry name" value="Tet_transcr_reg_TetR-rel_C_sf"/>
</dbReference>
<dbReference type="EMBL" id="RKHY01000001">
    <property type="protein sequence ID" value="ROS38378.1"/>
    <property type="molecule type" value="Genomic_DNA"/>
</dbReference>
<dbReference type="InterPro" id="IPR009057">
    <property type="entry name" value="Homeodomain-like_sf"/>
</dbReference>
<dbReference type="PANTHER" id="PTHR30055:SF234">
    <property type="entry name" value="HTH-TYPE TRANSCRIPTIONAL REGULATOR BETI"/>
    <property type="match status" value="1"/>
</dbReference>
<dbReference type="Pfam" id="PF21597">
    <property type="entry name" value="TetR_C_43"/>
    <property type="match status" value="1"/>
</dbReference>
<evidence type="ECO:0000256" key="1">
    <source>
        <dbReference type="ARBA" id="ARBA00023015"/>
    </source>
</evidence>
<dbReference type="PRINTS" id="PR00455">
    <property type="entry name" value="HTHTETR"/>
</dbReference>
<dbReference type="GO" id="GO:0003700">
    <property type="term" value="F:DNA-binding transcription factor activity"/>
    <property type="evidence" value="ECO:0007669"/>
    <property type="project" value="TreeGrafter"/>
</dbReference>
<feature type="DNA-binding region" description="H-T-H motif" evidence="4">
    <location>
        <begin position="32"/>
        <end position="51"/>
    </location>
</feature>
<dbReference type="SUPFAM" id="SSF48498">
    <property type="entry name" value="Tetracyclin repressor-like, C-terminal domain"/>
    <property type="match status" value="1"/>
</dbReference>
<gene>
    <name evidence="6" type="ORF">EDD35_0651</name>
</gene>
<evidence type="ECO:0000259" key="5">
    <source>
        <dbReference type="PROSITE" id="PS50977"/>
    </source>
</evidence>
<dbReference type="Proteomes" id="UP000274843">
    <property type="component" value="Unassembled WGS sequence"/>
</dbReference>
<feature type="domain" description="HTH tetR-type" evidence="5">
    <location>
        <begin position="10"/>
        <end position="69"/>
    </location>
</feature>
<dbReference type="GO" id="GO:0000976">
    <property type="term" value="F:transcription cis-regulatory region binding"/>
    <property type="evidence" value="ECO:0007669"/>
    <property type="project" value="TreeGrafter"/>
</dbReference>
<dbReference type="RefSeq" id="WP_123682768.1">
    <property type="nucleotide sequence ID" value="NZ_CBDRBK010000014.1"/>
</dbReference>
<dbReference type="Gene3D" id="1.10.357.10">
    <property type="entry name" value="Tetracycline Repressor, domain 2"/>
    <property type="match status" value="1"/>
</dbReference>
<reference evidence="6 7" key="1">
    <citation type="submission" date="2018-11" db="EMBL/GenBank/DDBJ databases">
        <title>Sequencing the genomes of 1000 actinobacteria strains.</title>
        <authorList>
            <person name="Klenk H.-P."/>
        </authorList>
    </citation>
    <scope>NUCLEOTIDE SEQUENCE [LARGE SCALE GENOMIC DNA]</scope>
    <source>
        <strain evidence="6 7">DSM 44348</strain>
    </source>
</reference>
<name>A0A3N2GP30_9PSEU</name>
<evidence type="ECO:0000313" key="6">
    <source>
        <dbReference type="EMBL" id="ROS38378.1"/>
    </source>
</evidence>
<evidence type="ECO:0000256" key="4">
    <source>
        <dbReference type="PROSITE-ProRule" id="PRU00335"/>
    </source>
</evidence>
<proteinExistence type="predicted"/>
<keyword evidence="7" id="KW-1185">Reference proteome</keyword>
<dbReference type="SUPFAM" id="SSF46689">
    <property type="entry name" value="Homeodomain-like"/>
    <property type="match status" value="1"/>
</dbReference>
<keyword evidence="1" id="KW-0805">Transcription regulation</keyword>
<protein>
    <submittedName>
        <fullName evidence="6">TetR family transcriptional regulator</fullName>
    </submittedName>
</protein>
<dbReference type="AlphaFoldDB" id="A0A3N2GP30"/>
<evidence type="ECO:0000313" key="7">
    <source>
        <dbReference type="Proteomes" id="UP000274843"/>
    </source>
</evidence>
<dbReference type="Pfam" id="PF00440">
    <property type="entry name" value="TetR_N"/>
    <property type="match status" value="1"/>
</dbReference>
<accession>A0A3N2GP30</accession>
<dbReference type="InterPro" id="IPR001647">
    <property type="entry name" value="HTH_TetR"/>
</dbReference>
<evidence type="ECO:0000256" key="2">
    <source>
        <dbReference type="ARBA" id="ARBA00023125"/>
    </source>
</evidence>
<dbReference type="PANTHER" id="PTHR30055">
    <property type="entry name" value="HTH-TYPE TRANSCRIPTIONAL REGULATOR RUTR"/>
    <property type="match status" value="1"/>
</dbReference>
<comment type="caution">
    <text evidence="6">The sequence shown here is derived from an EMBL/GenBank/DDBJ whole genome shotgun (WGS) entry which is preliminary data.</text>
</comment>
<sequence length="182" mass="19988">MTRPLRRDAQRNRELLVAAAREVFGEKGLDAPLEEIARRAGVAIGTLYNRFPTRMDLVEAAFGGLLDRLAGEAEQALKADDPWDGLVELIVRTCELQTIDRGMTELCTSALLDAPGLRAARERVGEVCEKVLARAHDAGVLRPDFGLDDLAFAIAATTRAAPLGDWRRHLTFLLDGIRPQDT</sequence>